<comment type="caution">
    <text evidence="1">The sequence shown here is derived from an EMBL/GenBank/DDBJ whole genome shotgun (WGS) entry which is preliminary data.</text>
</comment>
<dbReference type="Proteomes" id="UP000298030">
    <property type="component" value="Unassembled WGS sequence"/>
</dbReference>
<keyword evidence="2" id="KW-1185">Reference proteome</keyword>
<evidence type="ECO:0000313" key="1">
    <source>
        <dbReference type="EMBL" id="TEB24555.1"/>
    </source>
</evidence>
<sequence>MRMSVRISLSRWSLDLSYPDLDAQTIVMRFHSLARKEGGSHSLGAGCKPPLPNLNLRLSPNHHHSPYWFSQVPGQHREHPCCGSMCLIWPHDGYALAQTAFGSDLD</sequence>
<gene>
    <name evidence="1" type="ORF">FA13DRAFT_1305629</name>
</gene>
<name>A0A4Y7SRT1_COPMI</name>
<protein>
    <submittedName>
        <fullName evidence="1">Uncharacterized protein</fullName>
    </submittedName>
</protein>
<dbReference type="EMBL" id="QPFP01000065">
    <property type="protein sequence ID" value="TEB24555.1"/>
    <property type="molecule type" value="Genomic_DNA"/>
</dbReference>
<dbReference type="AlphaFoldDB" id="A0A4Y7SRT1"/>
<organism evidence="1 2">
    <name type="scientific">Coprinellus micaceus</name>
    <name type="common">Glistening ink-cap mushroom</name>
    <name type="synonym">Coprinus micaceus</name>
    <dbReference type="NCBI Taxonomy" id="71717"/>
    <lineage>
        <taxon>Eukaryota</taxon>
        <taxon>Fungi</taxon>
        <taxon>Dikarya</taxon>
        <taxon>Basidiomycota</taxon>
        <taxon>Agaricomycotina</taxon>
        <taxon>Agaricomycetes</taxon>
        <taxon>Agaricomycetidae</taxon>
        <taxon>Agaricales</taxon>
        <taxon>Agaricineae</taxon>
        <taxon>Psathyrellaceae</taxon>
        <taxon>Coprinellus</taxon>
    </lineage>
</organism>
<proteinExistence type="predicted"/>
<accession>A0A4Y7SRT1</accession>
<evidence type="ECO:0000313" key="2">
    <source>
        <dbReference type="Proteomes" id="UP000298030"/>
    </source>
</evidence>
<reference evidence="1 2" key="1">
    <citation type="journal article" date="2019" name="Nat. Ecol. Evol.">
        <title>Megaphylogeny resolves global patterns of mushroom evolution.</title>
        <authorList>
            <person name="Varga T."/>
            <person name="Krizsan K."/>
            <person name="Foldi C."/>
            <person name="Dima B."/>
            <person name="Sanchez-Garcia M."/>
            <person name="Sanchez-Ramirez S."/>
            <person name="Szollosi G.J."/>
            <person name="Szarkandi J.G."/>
            <person name="Papp V."/>
            <person name="Albert L."/>
            <person name="Andreopoulos W."/>
            <person name="Angelini C."/>
            <person name="Antonin V."/>
            <person name="Barry K.W."/>
            <person name="Bougher N.L."/>
            <person name="Buchanan P."/>
            <person name="Buyck B."/>
            <person name="Bense V."/>
            <person name="Catcheside P."/>
            <person name="Chovatia M."/>
            <person name="Cooper J."/>
            <person name="Damon W."/>
            <person name="Desjardin D."/>
            <person name="Finy P."/>
            <person name="Geml J."/>
            <person name="Haridas S."/>
            <person name="Hughes K."/>
            <person name="Justo A."/>
            <person name="Karasinski D."/>
            <person name="Kautmanova I."/>
            <person name="Kiss B."/>
            <person name="Kocsube S."/>
            <person name="Kotiranta H."/>
            <person name="LaButti K.M."/>
            <person name="Lechner B.E."/>
            <person name="Liimatainen K."/>
            <person name="Lipzen A."/>
            <person name="Lukacs Z."/>
            <person name="Mihaltcheva S."/>
            <person name="Morgado L.N."/>
            <person name="Niskanen T."/>
            <person name="Noordeloos M.E."/>
            <person name="Ohm R.A."/>
            <person name="Ortiz-Santana B."/>
            <person name="Ovrebo C."/>
            <person name="Racz N."/>
            <person name="Riley R."/>
            <person name="Savchenko A."/>
            <person name="Shiryaev A."/>
            <person name="Soop K."/>
            <person name="Spirin V."/>
            <person name="Szebenyi C."/>
            <person name="Tomsovsky M."/>
            <person name="Tulloss R.E."/>
            <person name="Uehling J."/>
            <person name="Grigoriev I.V."/>
            <person name="Vagvolgyi C."/>
            <person name="Papp T."/>
            <person name="Martin F.M."/>
            <person name="Miettinen O."/>
            <person name="Hibbett D.S."/>
            <person name="Nagy L.G."/>
        </authorList>
    </citation>
    <scope>NUCLEOTIDE SEQUENCE [LARGE SCALE GENOMIC DNA]</scope>
    <source>
        <strain evidence="1 2">FP101781</strain>
    </source>
</reference>